<keyword evidence="4 6" id="KW-0274">FAD</keyword>
<organism evidence="9 10">
    <name type="scientific">Collybia nuda</name>
    <dbReference type="NCBI Taxonomy" id="64659"/>
    <lineage>
        <taxon>Eukaryota</taxon>
        <taxon>Fungi</taxon>
        <taxon>Dikarya</taxon>
        <taxon>Basidiomycota</taxon>
        <taxon>Agaricomycotina</taxon>
        <taxon>Agaricomycetes</taxon>
        <taxon>Agaricomycetidae</taxon>
        <taxon>Agaricales</taxon>
        <taxon>Tricholomatineae</taxon>
        <taxon>Clitocybaceae</taxon>
        <taxon>Collybia</taxon>
    </lineage>
</organism>
<comment type="caution">
    <text evidence="9">The sequence shown here is derived from an EMBL/GenBank/DDBJ whole genome shotgun (WGS) entry which is preliminary data.</text>
</comment>
<gene>
    <name evidence="9" type="ORF">BDZ94DRAFT_930016</name>
</gene>
<dbReference type="Proteomes" id="UP000807353">
    <property type="component" value="Unassembled WGS sequence"/>
</dbReference>
<sequence>MIFSRHTLNALSLGLLSLTLTQAAVLPNSDSVVQAREKYDFIVVGGGAAGNVLANRLSENPKFQVLLLESGQTERGVIDSEIPFFCTVLTPDTPYDWNYTTTPQPGLGGRSIHYPRGHMLGGSTSVNYLIYTRGTIEDFDRYAKVSGDKGWSWKNMQQYFRKNERFGPPADNRDITGQYDPSFHSFNGVNSVSLSGYNVAIEDRIMNASRQLGGKYKYNIDQSSGDPLGLGHIQLTVKGRSRSSSATSYLAPEFMNRPNLHILLGARVTRVIQTGKEHGVPAFRGVEVRLSPNGPLQQLTASKEVILSAGSINSPHILMHSGIGDAKSLKTFRIPSVVDLPDVGQHLQDHPFGGVRYNITGNDTFDDVNRETPIRQQAIDQWMNNGTGPLTNSIVSHLVFMRSQNQTVLRKDPASGPKTPHIEILIANGAPTGSPKTGYFASTGIVVTQPTSRGNIALQSNNPLDPPLINPALLESDFDKSMMREAVRSSLAFFAAPVWKGYIINALAGLSATSTDAQIDAYNAASVMTIFHPTGTARMARKNGKQGVVDPDLKVKNVAGLRVVDASVLPFVPSGHPQAVVYVFAERASDLIKASYR</sequence>
<dbReference type="PROSITE" id="PS00624">
    <property type="entry name" value="GMC_OXRED_2"/>
    <property type="match status" value="1"/>
</dbReference>
<comment type="cofactor">
    <cofactor evidence="1 6">
        <name>FAD</name>
        <dbReference type="ChEBI" id="CHEBI:57692"/>
    </cofactor>
</comment>
<feature type="chain" id="PRO_5040334178" evidence="7">
    <location>
        <begin position="24"/>
        <end position="597"/>
    </location>
</feature>
<dbReference type="InterPro" id="IPR036188">
    <property type="entry name" value="FAD/NAD-bd_sf"/>
</dbReference>
<evidence type="ECO:0000256" key="1">
    <source>
        <dbReference type="ARBA" id="ARBA00001974"/>
    </source>
</evidence>
<evidence type="ECO:0000256" key="4">
    <source>
        <dbReference type="ARBA" id="ARBA00022827"/>
    </source>
</evidence>
<dbReference type="PANTHER" id="PTHR11552">
    <property type="entry name" value="GLUCOSE-METHANOL-CHOLINE GMC OXIDOREDUCTASE"/>
    <property type="match status" value="1"/>
</dbReference>
<evidence type="ECO:0000259" key="8">
    <source>
        <dbReference type="PROSITE" id="PS00624"/>
    </source>
</evidence>
<keyword evidence="3" id="KW-0285">Flavoprotein</keyword>
<dbReference type="InterPro" id="IPR000172">
    <property type="entry name" value="GMC_OxRdtase_N"/>
</dbReference>
<dbReference type="Pfam" id="PF05199">
    <property type="entry name" value="GMC_oxred_C"/>
    <property type="match status" value="1"/>
</dbReference>
<reference evidence="9" key="1">
    <citation type="submission" date="2020-11" db="EMBL/GenBank/DDBJ databases">
        <authorList>
            <consortium name="DOE Joint Genome Institute"/>
            <person name="Ahrendt S."/>
            <person name="Riley R."/>
            <person name="Andreopoulos W."/>
            <person name="Labutti K."/>
            <person name="Pangilinan J."/>
            <person name="Ruiz-Duenas F.J."/>
            <person name="Barrasa J.M."/>
            <person name="Sanchez-Garcia M."/>
            <person name="Camarero S."/>
            <person name="Miyauchi S."/>
            <person name="Serrano A."/>
            <person name="Linde D."/>
            <person name="Babiker R."/>
            <person name="Drula E."/>
            <person name="Ayuso-Fernandez I."/>
            <person name="Pacheco R."/>
            <person name="Padilla G."/>
            <person name="Ferreira P."/>
            <person name="Barriuso J."/>
            <person name="Kellner H."/>
            <person name="Castanera R."/>
            <person name="Alfaro M."/>
            <person name="Ramirez L."/>
            <person name="Pisabarro A.G."/>
            <person name="Kuo A."/>
            <person name="Tritt A."/>
            <person name="Lipzen A."/>
            <person name="He G."/>
            <person name="Yan M."/>
            <person name="Ng V."/>
            <person name="Cullen D."/>
            <person name="Martin F."/>
            <person name="Rosso M.-N."/>
            <person name="Henrissat B."/>
            <person name="Hibbett D."/>
            <person name="Martinez A.T."/>
            <person name="Grigoriev I.V."/>
        </authorList>
    </citation>
    <scope>NUCLEOTIDE SEQUENCE</scope>
    <source>
        <strain evidence="9">CBS 247.69</strain>
    </source>
</reference>
<dbReference type="SUPFAM" id="SSF54373">
    <property type="entry name" value="FAD-linked reductases, C-terminal domain"/>
    <property type="match status" value="1"/>
</dbReference>
<dbReference type="EMBL" id="MU150299">
    <property type="protein sequence ID" value="KAF9460398.1"/>
    <property type="molecule type" value="Genomic_DNA"/>
</dbReference>
<evidence type="ECO:0000256" key="2">
    <source>
        <dbReference type="ARBA" id="ARBA00010790"/>
    </source>
</evidence>
<feature type="active site" description="Proton acceptor" evidence="5">
    <location>
        <position position="576"/>
    </location>
</feature>
<evidence type="ECO:0000256" key="3">
    <source>
        <dbReference type="ARBA" id="ARBA00022630"/>
    </source>
</evidence>
<dbReference type="PANTHER" id="PTHR11552:SF147">
    <property type="entry name" value="CHOLINE DEHYDROGENASE, MITOCHONDRIAL"/>
    <property type="match status" value="1"/>
</dbReference>
<feature type="domain" description="Glucose-methanol-choline oxidoreductase N-terminal" evidence="8">
    <location>
        <begin position="310"/>
        <end position="324"/>
    </location>
</feature>
<comment type="similarity">
    <text evidence="2">Belongs to the GMC oxidoreductase family.</text>
</comment>
<evidence type="ECO:0000313" key="10">
    <source>
        <dbReference type="Proteomes" id="UP000807353"/>
    </source>
</evidence>
<proteinExistence type="inferred from homology"/>
<feature type="binding site" evidence="6">
    <location>
        <position position="268"/>
    </location>
    <ligand>
        <name>FAD</name>
        <dbReference type="ChEBI" id="CHEBI:57692"/>
    </ligand>
</feature>
<keyword evidence="10" id="KW-1185">Reference proteome</keyword>
<evidence type="ECO:0000256" key="6">
    <source>
        <dbReference type="PIRSR" id="PIRSR000137-2"/>
    </source>
</evidence>
<dbReference type="OrthoDB" id="269227at2759"/>
<feature type="active site" description="Proton donor" evidence="5">
    <location>
        <position position="532"/>
    </location>
</feature>
<dbReference type="InterPro" id="IPR012132">
    <property type="entry name" value="GMC_OxRdtase"/>
</dbReference>
<dbReference type="AlphaFoldDB" id="A0A9P5XZB7"/>
<dbReference type="Gene3D" id="3.50.50.60">
    <property type="entry name" value="FAD/NAD(P)-binding domain"/>
    <property type="match status" value="1"/>
</dbReference>
<dbReference type="Pfam" id="PF00732">
    <property type="entry name" value="GMC_oxred_N"/>
    <property type="match status" value="1"/>
</dbReference>
<evidence type="ECO:0000256" key="5">
    <source>
        <dbReference type="PIRSR" id="PIRSR000137-1"/>
    </source>
</evidence>
<evidence type="ECO:0000256" key="7">
    <source>
        <dbReference type="SAM" id="SignalP"/>
    </source>
</evidence>
<dbReference type="Gene3D" id="3.30.560.10">
    <property type="entry name" value="Glucose Oxidase, domain 3"/>
    <property type="match status" value="1"/>
</dbReference>
<protein>
    <submittedName>
        <fullName evidence="9">Aryl-alcohol oxidase-like protein</fullName>
    </submittedName>
</protein>
<evidence type="ECO:0000313" key="9">
    <source>
        <dbReference type="EMBL" id="KAF9460398.1"/>
    </source>
</evidence>
<dbReference type="GO" id="GO:0050660">
    <property type="term" value="F:flavin adenine dinucleotide binding"/>
    <property type="evidence" value="ECO:0007669"/>
    <property type="project" value="InterPro"/>
</dbReference>
<dbReference type="SUPFAM" id="SSF51905">
    <property type="entry name" value="FAD/NAD(P)-binding domain"/>
    <property type="match status" value="1"/>
</dbReference>
<dbReference type="PIRSF" id="PIRSF000137">
    <property type="entry name" value="Alcohol_oxidase"/>
    <property type="match status" value="1"/>
</dbReference>
<keyword evidence="7" id="KW-0732">Signal</keyword>
<dbReference type="InterPro" id="IPR007867">
    <property type="entry name" value="GMC_OxRtase_C"/>
</dbReference>
<dbReference type="GO" id="GO:0016614">
    <property type="term" value="F:oxidoreductase activity, acting on CH-OH group of donors"/>
    <property type="evidence" value="ECO:0007669"/>
    <property type="project" value="InterPro"/>
</dbReference>
<feature type="binding site" evidence="6">
    <location>
        <begin position="577"/>
        <end position="578"/>
    </location>
    <ligand>
        <name>FAD</name>
        <dbReference type="ChEBI" id="CHEBI:57692"/>
    </ligand>
</feature>
<accession>A0A9P5XZB7</accession>
<feature type="signal peptide" evidence="7">
    <location>
        <begin position="1"/>
        <end position="23"/>
    </location>
</feature>
<name>A0A9P5XZB7_9AGAR</name>